<dbReference type="InterPro" id="IPR050490">
    <property type="entry name" value="Bact_solute-bd_prot1"/>
</dbReference>
<dbReference type="EMBL" id="SKFG01000021">
    <property type="protein sequence ID" value="TCZ75263.1"/>
    <property type="molecule type" value="Genomic_DNA"/>
</dbReference>
<name>A0A4R4E8H2_9BACL</name>
<protein>
    <submittedName>
        <fullName evidence="3">Extracellular solute-binding protein</fullName>
    </submittedName>
</protein>
<dbReference type="OrthoDB" id="2752887at2"/>
<dbReference type="AlphaFoldDB" id="A0A4R4E8H2"/>
<dbReference type="PANTHER" id="PTHR43649">
    <property type="entry name" value="ARABINOSE-BINDING PROTEIN-RELATED"/>
    <property type="match status" value="1"/>
</dbReference>
<dbReference type="PROSITE" id="PS51257">
    <property type="entry name" value="PROKAR_LIPOPROTEIN"/>
    <property type="match status" value="1"/>
</dbReference>
<accession>A0A4R4E8H2</accession>
<evidence type="ECO:0000313" key="3">
    <source>
        <dbReference type="EMBL" id="TCZ75263.1"/>
    </source>
</evidence>
<keyword evidence="4" id="KW-1185">Reference proteome</keyword>
<keyword evidence="2" id="KW-0732">Signal</keyword>
<feature type="compositionally biased region" description="Low complexity" evidence="1">
    <location>
        <begin position="29"/>
        <end position="39"/>
    </location>
</feature>
<organism evidence="3 4">
    <name type="scientific">Paenibacillus albiflavus</name>
    <dbReference type="NCBI Taxonomy" id="2545760"/>
    <lineage>
        <taxon>Bacteria</taxon>
        <taxon>Bacillati</taxon>
        <taxon>Bacillota</taxon>
        <taxon>Bacilli</taxon>
        <taxon>Bacillales</taxon>
        <taxon>Paenibacillaceae</taxon>
        <taxon>Paenibacillus</taxon>
    </lineage>
</organism>
<evidence type="ECO:0000256" key="2">
    <source>
        <dbReference type="SAM" id="SignalP"/>
    </source>
</evidence>
<feature type="chain" id="PRO_5039017035" evidence="2">
    <location>
        <begin position="24"/>
        <end position="564"/>
    </location>
</feature>
<evidence type="ECO:0000313" key="4">
    <source>
        <dbReference type="Proteomes" id="UP000295418"/>
    </source>
</evidence>
<dbReference type="RefSeq" id="WP_132419430.1">
    <property type="nucleotide sequence ID" value="NZ_SKFG01000021.1"/>
</dbReference>
<sequence>MIVKKKLTLLTFTTILAVSTLLAGCSSNNAGGSASSAPSETPKVAKAPSSSPGAEAGDKWVLGAKPLSFTAYSHYGDIDFPKWDSKPAGKWLKENKQVDITMITANGLHEQKLSTMISSNDLPDMIWTQRDDPMVEKLRLEGKLVAYDDYLDKYPNLKTWMGDNLNFLRADDGKLYRFPNWYTGRPAGNAGYVVNKKIYEELGSPKLETTDDLYDYLVKVKEKYGNSITPLELHMGQNVQGFGVIYTAFGEGTLYSYLNRDIRGVPKDNKLTSLFTDPVFREAHKYLSKLFREKLISQDAFTQTQDNVKEKVLAGRVAVYASSSPTVFAMEGHNVLTKNDPNAGYFMIWPIHKAGLDKNKIYPGTYTTLGWNASYITTAAKDPEAIFAFLDYMTSPEGMNLQFFGPEGEYWKGFDADGKPNFTDKYNAEEVAKLQKENDAIMFAGNTGYIDPAKMKLEAALPPEKQNWSARYQSTITWPTQYDVTEFIQISPSPDSELGIMQKSFDEFFLQVYANVITNTKSDAEVDQVLDKAEKDAQALGYGKILEYRTQKWQENKAKIAGKK</sequence>
<evidence type="ECO:0000256" key="1">
    <source>
        <dbReference type="SAM" id="MobiDB-lite"/>
    </source>
</evidence>
<feature type="region of interest" description="Disordered" evidence="1">
    <location>
        <begin position="29"/>
        <end position="55"/>
    </location>
</feature>
<proteinExistence type="predicted"/>
<dbReference type="Proteomes" id="UP000295418">
    <property type="component" value="Unassembled WGS sequence"/>
</dbReference>
<gene>
    <name evidence="3" type="ORF">E0485_17880</name>
</gene>
<feature type="signal peptide" evidence="2">
    <location>
        <begin position="1"/>
        <end position="23"/>
    </location>
</feature>
<dbReference type="SUPFAM" id="SSF53850">
    <property type="entry name" value="Periplasmic binding protein-like II"/>
    <property type="match status" value="1"/>
</dbReference>
<dbReference type="Gene3D" id="3.40.190.10">
    <property type="entry name" value="Periplasmic binding protein-like II"/>
    <property type="match status" value="2"/>
</dbReference>
<reference evidence="3 4" key="1">
    <citation type="submission" date="2019-03" db="EMBL/GenBank/DDBJ databases">
        <authorList>
            <person name="Kim M.K.M."/>
        </authorList>
    </citation>
    <scope>NUCLEOTIDE SEQUENCE [LARGE SCALE GENOMIC DNA]</scope>
    <source>
        <strain evidence="3 4">18JY21-1</strain>
    </source>
</reference>
<dbReference type="PANTHER" id="PTHR43649:SF12">
    <property type="entry name" value="DIACETYLCHITOBIOSE BINDING PROTEIN DASA"/>
    <property type="match status" value="1"/>
</dbReference>
<comment type="caution">
    <text evidence="3">The sequence shown here is derived from an EMBL/GenBank/DDBJ whole genome shotgun (WGS) entry which is preliminary data.</text>
</comment>